<organism evidence="3">
    <name type="scientific">Angiostrongylus costaricensis</name>
    <name type="common">Nematode worm</name>
    <dbReference type="NCBI Taxonomy" id="334426"/>
    <lineage>
        <taxon>Eukaryota</taxon>
        <taxon>Metazoa</taxon>
        <taxon>Ecdysozoa</taxon>
        <taxon>Nematoda</taxon>
        <taxon>Chromadorea</taxon>
        <taxon>Rhabditida</taxon>
        <taxon>Rhabditina</taxon>
        <taxon>Rhabditomorpha</taxon>
        <taxon>Strongyloidea</taxon>
        <taxon>Metastrongylidae</taxon>
        <taxon>Angiostrongylus</taxon>
    </lineage>
</organism>
<dbReference type="PANTHER" id="PTHR13195">
    <property type="entry name" value="PSEUDOURIDINE SYNTHASE-RELATED"/>
    <property type="match status" value="1"/>
</dbReference>
<reference evidence="3" key="1">
    <citation type="submission" date="2016-04" db="UniProtKB">
        <authorList>
            <consortium name="WormBaseParasite"/>
        </authorList>
    </citation>
    <scope>IDENTIFICATION</scope>
</reference>
<protein>
    <submittedName>
        <fullName evidence="3">TruB_N domain-containing protein</fullName>
    </submittedName>
</protein>
<keyword evidence="2" id="KW-1185">Reference proteome</keyword>
<dbReference type="GO" id="GO:0009982">
    <property type="term" value="F:pseudouridine synthase activity"/>
    <property type="evidence" value="ECO:0007669"/>
    <property type="project" value="InterPro"/>
</dbReference>
<dbReference type="GO" id="GO:0001522">
    <property type="term" value="P:pseudouridine synthesis"/>
    <property type="evidence" value="ECO:0007669"/>
    <property type="project" value="InterPro"/>
</dbReference>
<dbReference type="InterPro" id="IPR039048">
    <property type="entry name" value="Trub2"/>
</dbReference>
<dbReference type="AlphaFoldDB" id="A0A158PE55"/>
<dbReference type="PANTHER" id="PTHR13195:SF0">
    <property type="entry name" value="PSEUDOURIDYLATE SYNTHASE TRUB2, MITOCHONDRIAL"/>
    <property type="match status" value="1"/>
</dbReference>
<dbReference type="STRING" id="334426.A0A158PE55"/>
<gene>
    <name evidence="1" type="ORF">ACOC_LOCUS1538</name>
</gene>
<accession>A0A158PE55</accession>
<sequence length="263" mass="30356">MRKKLWKALNGLLCVYKPVDLSVMGLKKQIVKRICTDGNEVVGFPRLPTIKMPVVEPHEKSGALVVVGEREVEDYTMHPLVSGDAFRPEDIRLEEVHQMESTSSGICHHVTRHKLEKLIARIQSDYRKRAFETAEVDLQVRWVSLHVLRSEEAFDLARKGIPRARLFGTQIIYECSVKYFHLPASLGPFHSSHALLEKQISLQNILRNIELCRRIMNSLGKDEGVVYENNSPYEEVREVVDGLDLHIDREYDAMRPVWPRNYT</sequence>
<dbReference type="WBParaSite" id="ACOC_0000153701-mRNA-1">
    <property type="protein sequence ID" value="ACOC_0000153701-mRNA-1"/>
    <property type="gene ID" value="ACOC_0000153701"/>
</dbReference>
<dbReference type="OrthoDB" id="9995526at2759"/>
<reference evidence="1 2" key="2">
    <citation type="submission" date="2018-11" db="EMBL/GenBank/DDBJ databases">
        <authorList>
            <consortium name="Pathogen Informatics"/>
        </authorList>
    </citation>
    <scope>NUCLEOTIDE SEQUENCE [LARGE SCALE GENOMIC DNA]</scope>
    <source>
        <strain evidence="1 2">Costa Rica</strain>
    </source>
</reference>
<name>A0A158PE55_ANGCS</name>
<evidence type="ECO:0000313" key="1">
    <source>
        <dbReference type="EMBL" id="VDM53123.1"/>
    </source>
</evidence>
<evidence type="ECO:0000313" key="3">
    <source>
        <dbReference type="WBParaSite" id="ACOC_0000153701-mRNA-1"/>
    </source>
</evidence>
<dbReference type="Proteomes" id="UP000267027">
    <property type="component" value="Unassembled WGS sequence"/>
</dbReference>
<evidence type="ECO:0000313" key="2">
    <source>
        <dbReference type="Proteomes" id="UP000267027"/>
    </source>
</evidence>
<dbReference type="EMBL" id="UYYA01000235">
    <property type="protein sequence ID" value="VDM53123.1"/>
    <property type="molecule type" value="Genomic_DNA"/>
</dbReference>
<proteinExistence type="predicted"/>